<dbReference type="GO" id="GO:0046677">
    <property type="term" value="P:response to antibiotic"/>
    <property type="evidence" value="ECO:0007669"/>
    <property type="project" value="UniProtKB-KW"/>
</dbReference>
<feature type="domain" description="Bifunctional transglycosylase second" evidence="22">
    <location>
        <begin position="117"/>
        <end position="203"/>
    </location>
</feature>
<dbReference type="AlphaFoldDB" id="A0A3B0X4Q8"/>
<keyword evidence="13" id="KW-0046">Antibiotic resistance</keyword>
<dbReference type="GO" id="GO:0005886">
    <property type="term" value="C:plasma membrane"/>
    <property type="evidence" value="ECO:0007669"/>
    <property type="project" value="UniProtKB-SubCell"/>
</dbReference>
<keyword evidence="6" id="KW-0645">Protease</keyword>
<evidence type="ECO:0000259" key="20">
    <source>
        <dbReference type="Pfam" id="PF00905"/>
    </source>
</evidence>
<evidence type="ECO:0000256" key="18">
    <source>
        <dbReference type="ARBA" id="ARBA00049902"/>
    </source>
</evidence>
<dbReference type="GO" id="GO:0071555">
    <property type="term" value="P:cell wall organization"/>
    <property type="evidence" value="ECO:0007669"/>
    <property type="project" value="UniProtKB-KW"/>
</dbReference>
<dbReference type="InterPro" id="IPR036950">
    <property type="entry name" value="PBP_transglycosylase"/>
</dbReference>
<feature type="domain" description="Penicillin-binding protein transpeptidase" evidence="20">
    <location>
        <begin position="481"/>
        <end position="717"/>
    </location>
</feature>
<protein>
    <recommendedName>
        <fullName evidence="3">Penicillin-binding protein 1B</fullName>
        <ecNumber evidence="17">2.4.99.28</ecNumber>
    </recommendedName>
    <alternativeName>
        <fullName evidence="16">Murein polymerase</fullName>
    </alternativeName>
</protein>
<dbReference type="Gene3D" id="3.40.710.10">
    <property type="entry name" value="DD-peptidase/beta-lactamase superfamily"/>
    <property type="match status" value="1"/>
</dbReference>
<dbReference type="GO" id="GO:0006508">
    <property type="term" value="P:proteolysis"/>
    <property type="evidence" value="ECO:0007669"/>
    <property type="project" value="UniProtKB-KW"/>
</dbReference>
<evidence type="ECO:0000256" key="8">
    <source>
        <dbReference type="ARBA" id="ARBA00022679"/>
    </source>
</evidence>
<evidence type="ECO:0000256" key="2">
    <source>
        <dbReference type="ARBA" id="ARBA00004236"/>
    </source>
</evidence>
<dbReference type="EMBL" id="UOFH01000012">
    <property type="protein sequence ID" value="VAW58452.1"/>
    <property type="molecule type" value="Genomic_DNA"/>
</dbReference>
<dbReference type="GO" id="GO:0030288">
    <property type="term" value="C:outer membrane-bounded periplasmic space"/>
    <property type="evidence" value="ECO:0007669"/>
    <property type="project" value="TreeGrafter"/>
</dbReference>
<dbReference type="InterPro" id="IPR001460">
    <property type="entry name" value="PCN-bd_Tpept"/>
</dbReference>
<evidence type="ECO:0000256" key="19">
    <source>
        <dbReference type="SAM" id="MobiDB-lite"/>
    </source>
</evidence>
<evidence type="ECO:0000256" key="15">
    <source>
        <dbReference type="ARBA" id="ARBA00023316"/>
    </source>
</evidence>
<dbReference type="NCBIfam" id="TIGR02071">
    <property type="entry name" value="PBP_1b"/>
    <property type="match status" value="1"/>
</dbReference>
<evidence type="ECO:0000256" key="13">
    <source>
        <dbReference type="ARBA" id="ARBA00023251"/>
    </source>
</evidence>
<evidence type="ECO:0000256" key="4">
    <source>
        <dbReference type="ARBA" id="ARBA00022475"/>
    </source>
</evidence>
<dbReference type="PIRSF" id="PIRSF002799">
    <property type="entry name" value="PBP_1b"/>
    <property type="match status" value="1"/>
</dbReference>
<dbReference type="FunFam" id="1.10.3810.10:FF:000001">
    <property type="entry name" value="Penicillin-binding protein 1A"/>
    <property type="match status" value="1"/>
</dbReference>
<dbReference type="InterPro" id="IPR023346">
    <property type="entry name" value="Lysozyme-like_dom_sf"/>
</dbReference>
<comment type="function">
    <text evidence="1">Cell wall formation. Synthesis of cross-linked peptidoglycan from the lipid intermediates. The enzyme has a penicillin-insensitive transglycosylase N-terminal domain (formation of linear glycan strands) and a penicillin-sensitive transpeptidase C-terminal domain (cross-linking of the peptide subunits).</text>
</comment>
<dbReference type="GO" id="GO:0008658">
    <property type="term" value="F:penicillin binding"/>
    <property type="evidence" value="ECO:0007669"/>
    <property type="project" value="InterPro"/>
</dbReference>
<dbReference type="Gene3D" id="3.30.2060.10">
    <property type="entry name" value="Penicillin-binding protein 1b domain"/>
    <property type="match status" value="1"/>
</dbReference>
<dbReference type="InterPro" id="IPR050396">
    <property type="entry name" value="Glycosyltr_51/Transpeptidase"/>
</dbReference>
<evidence type="ECO:0000256" key="7">
    <source>
        <dbReference type="ARBA" id="ARBA00022676"/>
    </source>
</evidence>
<evidence type="ECO:0000256" key="5">
    <source>
        <dbReference type="ARBA" id="ARBA00022645"/>
    </source>
</evidence>
<evidence type="ECO:0000256" key="16">
    <source>
        <dbReference type="ARBA" id="ARBA00032454"/>
    </source>
</evidence>
<evidence type="ECO:0000256" key="1">
    <source>
        <dbReference type="ARBA" id="ARBA00002624"/>
    </source>
</evidence>
<dbReference type="GO" id="GO:0008360">
    <property type="term" value="P:regulation of cell shape"/>
    <property type="evidence" value="ECO:0007669"/>
    <property type="project" value="UniProtKB-KW"/>
</dbReference>
<feature type="domain" description="Glycosyl transferase family 51" evidence="21">
    <location>
        <begin position="215"/>
        <end position="386"/>
    </location>
</feature>
<keyword evidence="10" id="KW-0133">Cell shape</keyword>
<evidence type="ECO:0000256" key="11">
    <source>
        <dbReference type="ARBA" id="ARBA00022984"/>
    </source>
</evidence>
<accession>A0A3B0X4Q8</accession>
<gene>
    <name evidence="23" type="ORF">MNBD_GAMMA08-2276</name>
</gene>
<dbReference type="GO" id="GO:0004180">
    <property type="term" value="F:carboxypeptidase activity"/>
    <property type="evidence" value="ECO:0007669"/>
    <property type="project" value="UniProtKB-KW"/>
</dbReference>
<keyword evidence="12" id="KW-0472">Membrane</keyword>
<dbReference type="Pfam" id="PF14814">
    <property type="entry name" value="UB2H"/>
    <property type="match status" value="1"/>
</dbReference>
<organism evidence="23">
    <name type="scientific">hydrothermal vent metagenome</name>
    <dbReference type="NCBI Taxonomy" id="652676"/>
    <lineage>
        <taxon>unclassified sequences</taxon>
        <taxon>metagenomes</taxon>
        <taxon>ecological metagenomes</taxon>
    </lineage>
</organism>
<dbReference type="GO" id="GO:0009274">
    <property type="term" value="C:peptidoglycan-based cell wall"/>
    <property type="evidence" value="ECO:0007669"/>
    <property type="project" value="InterPro"/>
</dbReference>
<comment type="subcellular location">
    <subcellularLocation>
        <location evidence="2">Cell membrane</location>
    </subcellularLocation>
</comment>
<comment type="catalytic activity">
    <reaction evidence="18">
        <text>[GlcNAc-(1-&gt;4)-Mur2Ac(oyl-L-Ala-gamma-D-Glu-L-Lys-D-Ala-D-Ala)](n)-di-trans,octa-cis-undecaprenyl diphosphate + beta-D-GlcNAc-(1-&gt;4)-Mur2Ac(oyl-L-Ala-gamma-D-Glu-L-Lys-D-Ala-D-Ala)-di-trans,octa-cis-undecaprenyl diphosphate = [GlcNAc-(1-&gt;4)-Mur2Ac(oyl-L-Ala-gamma-D-Glu-L-Lys-D-Ala-D-Ala)](n+1)-di-trans,octa-cis-undecaprenyl diphosphate + di-trans,octa-cis-undecaprenyl diphosphate + H(+)</text>
        <dbReference type="Rhea" id="RHEA:23708"/>
        <dbReference type="Rhea" id="RHEA-COMP:9602"/>
        <dbReference type="Rhea" id="RHEA-COMP:9603"/>
        <dbReference type="ChEBI" id="CHEBI:15378"/>
        <dbReference type="ChEBI" id="CHEBI:58405"/>
        <dbReference type="ChEBI" id="CHEBI:60033"/>
        <dbReference type="ChEBI" id="CHEBI:78435"/>
        <dbReference type="EC" id="2.4.99.28"/>
    </reaction>
</comment>
<evidence type="ECO:0000256" key="9">
    <source>
        <dbReference type="ARBA" id="ARBA00022801"/>
    </source>
</evidence>
<keyword evidence="5" id="KW-0121">Carboxypeptidase</keyword>
<reference evidence="23" key="1">
    <citation type="submission" date="2018-06" db="EMBL/GenBank/DDBJ databases">
        <authorList>
            <person name="Zhirakovskaya E."/>
        </authorList>
    </citation>
    <scope>NUCLEOTIDE SEQUENCE</scope>
</reference>
<dbReference type="SUPFAM" id="SSF53955">
    <property type="entry name" value="Lysozyme-like"/>
    <property type="match status" value="1"/>
</dbReference>
<dbReference type="Pfam" id="PF00912">
    <property type="entry name" value="Transgly"/>
    <property type="match status" value="1"/>
</dbReference>
<evidence type="ECO:0000259" key="21">
    <source>
        <dbReference type="Pfam" id="PF00912"/>
    </source>
</evidence>
<feature type="region of interest" description="Disordered" evidence="19">
    <location>
        <begin position="1"/>
        <end position="59"/>
    </location>
</feature>
<keyword evidence="15" id="KW-0961">Cell wall biogenesis/degradation</keyword>
<evidence type="ECO:0000256" key="14">
    <source>
        <dbReference type="ARBA" id="ARBA00023268"/>
    </source>
</evidence>
<dbReference type="EC" id="2.4.99.28" evidence="17"/>
<proteinExistence type="predicted"/>
<evidence type="ECO:0000256" key="6">
    <source>
        <dbReference type="ARBA" id="ARBA00022670"/>
    </source>
</evidence>
<evidence type="ECO:0000259" key="22">
    <source>
        <dbReference type="Pfam" id="PF14814"/>
    </source>
</evidence>
<evidence type="ECO:0000256" key="10">
    <source>
        <dbReference type="ARBA" id="ARBA00022960"/>
    </source>
</evidence>
<dbReference type="InterPro" id="IPR001264">
    <property type="entry name" value="Glyco_trans_51"/>
</dbReference>
<dbReference type="PANTHER" id="PTHR32282">
    <property type="entry name" value="BINDING PROTEIN TRANSPEPTIDASE, PUTATIVE-RELATED"/>
    <property type="match status" value="1"/>
</dbReference>
<dbReference type="Pfam" id="PF00905">
    <property type="entry name" value="Transpeptidase"/>
    <property type="match status" value="1"/>
</dbReference>
<keyword evidence="14" id="KW-0511">Multifunctional enzyme</keyword>
<evidence type="ECO:0000313" key="23">
    <source>
        <dbReference type="EMBL" id="VAW58452.1"/>
    </source>
</evidence>
<evidence type="ECO:0000256" key="12">
    <source>
        <dbReference type="ARBA" id="ARBA00023136"/>
    </source>
</evidence>
<dbReference type="GO" id="GO:0008955">
    <property type="term" value="F:peptidoglycan glycosyltransferase activity"/>
    <property type="evidence" value="ECO:0007669"/>
    <property type="project" value="UniProtKB-EC"/>
</dbReference>
<dbReference type="InterPro" id="IPR028166">
    <property type="entry name" value="UB2H"/>
</dbReference>
<feature type="compositionally biased region" description="Basic residues" evidence="19">
    <location>
        <begin position="13"/>
        <end position="59"/>
    </location>
</feature>
<feature type="compositionally biased region" description="Low complexity" evidence="19">
    <location>
        <begin position="1"/>
        <end position="12"/>
    </location>
</feature>
<dbReference type="Gene3D" id="1.10.3810.10">
    <property type="entry name" value="Biosynthetic peptidoglycan transglycosylase-like"/>
    <property type="match status" value="1"/>
</dbReference>
<evidence type="ECO:0000256" key="17">
    <source>
        <dbReference type="ARBA" id="ARBA00044770"/>
    </source>
</evidence>
<dbReference type="InterPro" id="IPR011813">
    <property type="entry name" value="PBP_1b"/>
</dbReference>
<dbReference type="InterPro" id="IPR012338">
    <property type="entry name" value="Beta-lactam/transpept-like"/>
</dbReference>
<keyword evidence="11" id="KW-0573">Peptidoglycan synthesis</keyword>
<keyword evidence="8 23" id="KW-0808">Transferase</keyword>
<name>A0A3B0X4Q8_9ZZZZ</name>
<dbReference type="PANTHER" id="PTHR32282:SF11">
    <property type="entry name" value="PENICILLIN-BINDING PROTEIN 1B"/>
    <property type="match status" value="1"/>
</dbReference>
<dbReference type="SUPFAM" id="SSF56601">
    <property type="entry name" value="beta-lactamase/transpeptidase-like"/>
    <property type="match status" value="1"/>
</dbReference>
<sequence>MTSKKTPFQKTQSTKKKTIKRKSTPKKSIRKKIINKKPLNKKPLKKKSAKKRSKKKKTKKRKGGIKFFFNKYSVTSFILIVFAFVSYLLFLNIKITDKMSGRIWSLPSHVYARPLELYQGKTLSIEQLKTELKQIEYVEVVNRPTKAGEYRILNNAHFEIISRDFTYWDGKQKSQGIRLSIYENKVSVLHELYSDDVLALFRLEPVKIAGIYPATQQERQLIKLDEVPDDLVFALLAVEDRRFYQHWGVDPRSIIRALLANLKARGAVQGGSTLTQQLVKNLFLSPERTLSRKINEALMSLLLEINYDKATILETYINEVYLGQNGAQQIHGFELASQYYFATSLKKLRRDQMALLVGLVKGPSWYEPRKHGTRAKERRNQVLKLMTEQNVLTQAQLNKYKNLNLDLAKKPRFSQNRFPALVNLVKRQLKSDYDESDLKSSGLKIFTSIDPLIQTQAEKSVKRVIAQLEKNPSVEKLQTALIVASSQQGEIQAMVSDRNPDYPGFNRSLDAVRQIGSLIKPAIYLTALQQPKKYTLASLLDDSPLHIKTAKDEQWSPQNYDKKFIGDILLIDALKKSRNVPTVRLGLEIGLSDLSDTLHNLGVSRDIPAYPSMTLGAFSLSPFDVANMYQTYAAGGFNMPLKVIREVLNKDGKPLKRYPLKSDKTIDEKAIYLVNYALHEVTQSGTAKSLARNIPQSLAGKTGTTDDLRDSWYAGFSDDQLAVVWIGRDDNGGTGLTGSSGALRLWTDLFKNMDVQSLSLNPPAGISQVWVDGESGGLSNKNCLGAVELPFIQGSEPTEKAQCKSVGIFDQIKRFFN</sequence>
<keyword evidence="7 23" id="KW-0328">Glycosyltransferase</keyword>
<keyword evidence="9" id="KW-0378">Hydrolase</keyword>
<evidence type="ECO:0000256" key="3">
    <source>
        <dbReference type="ARBA" id="ARBA00018637"/>
    </source>
</evidence>
<keyword evidence="4" id="KW-1003">Cell membrane</keyword>
<dbReference type="GO" id="GO:0009252">
    <property type="term" value="P:peptidoglycan biosynthetic process"/>
    <property type="evidence" value="ECO:0007669"/>
    <property type="project" value="UniProtKB-KW"/>
</dbReference>